<dbReference type="Pfam" id="PF00482">
    <property type="entry name" value="T2SSF"/>
    <property type="match status" value="2"/>
</dbReference>
<feature type="transmembrane region" description="Helical" evidence="7">
    <location>
        <begin position="164"/>
        <end position="187"/>
    </location>
</feature>
<evidence type="ECO:0000256" key="7">
    <source>
        <dbReference type="SAM" id="Phobius"/>
    </source>
</evidence>
<proteinExistence type="inferred from homology"/>
<evidence type="ECO:0000256" key="4">
    <source>
        <dbReference type="ARBA" id="ARBA00022692"/>
    </source>
</evidence>
<dbReference type="Gene3D" id="1.20.81.30">
    <property type="entry name" value="Type II secretion system (T2SS), domain F"/>
    <property type="match status" value="2"/>
</dbReference>
<protein>
    <recommendedName>
        <fullName evidence="8">Type II secretion system protein GspF domain-containing protein</fullName>
    </recommendedName>
</protein>
<evidence type="ECO:0000256" key="6">
    <source>
        <dbReference type="ARBA" id="ARBA00023136"/>
    </source>
</evidence>
<comment type="subcellular location">
    <subcellularLocation>
        <location evidence="1">Cell membrane</location>
        <topology evidence="1">Multi-pass membrane protein</topology>
    </subcellularLocation>
</comment>
<dbReference type="PANTHER" id="PTHR30012:SF0">
    <property type="entry name" value="TYPE II SECRETION SYSTEM PROTEIN F-RELATED"/>
    <property type="match status" value="1"/>
</dbReference>
<keyword evidence="4 7" id="KW-0812">Transmembrane</keyword>
<dbReference type="AlphaFoldDB" id="A0A2G9ZCJ9"/>
<dbReference type="InterPro" id="IPR003004">
    <property type="entry name" value="GspF/PilC"/>
</dbReference>
<evidence type="ECO:0000259" key="8">
    <source>
        <dbReference type="Pfam" id="PF00482"/>
    </source>
</evidence>
<keyword evidence="6 7" id="KW-0472">Membrane</keyword>
<evidence type="ECO:0000256" key="5">
    <source>
        <dbReference type="ARBA" id="ARBA00022989"/>
    </source>
</evidence>
<feature type="transmembrane region" description="Helical" evidence="7">
    <location>
        <begin position="373"/>
        <end position="394"/>
    </location>
</feature>
<evidence type="ECO:0000313" key="10">
    <source>
        <dbReference type="Proteomes" id="UP000228812"/>
    </source>
</evidence>
<accession>A0A2G9ZCJ9</accession>
<evidence type="ECO:0000256" key="2">
    <source>
        <dbReference type="ARBA" id="ARBA00005745"/>
    </source>
</evidence>
<name>A0A2G9ZCJ9_9BACT</name>
<sequence>MRFRYIASQPDGRIMESDLEAKDIPEVLSYLRGNSLTPVSVIPIEKAQRWKLFQGKITITDQIFLSKYLSLMLKIGTSLLEAINVLIADFRKPAIKDVLLEIKSSLEAGKPFYTTFARRERTFSPVYVNLVRAGEASGNLEKVFEDLTDSLSKQKELNDQVKSALIYPILLLGGSVLILSFLIIYALPKISKVFVEGGFEPPLFSRIVFQVGAFLSSNGLYILGFLVAVGAVSLFGYRTSAAFKRFVVSIVTEIPLIREVILKIGLQRFASTLSALIKAGVPITEALEITAKAVGNPALREALIRVDREGLAKGLTVGEAFRRERVFPQTVTNLMAISERAGHLEEVLGTLSEFYIKEIDASVKSLVAVLEPVLLLFIGAVIGVIALAIIIPIYQLTTQF</sequence>
<gene>
    <name evidence="9" type="ORF">COX26_00640</name>
</gene>
<feature type="transmembrane region" description="Helical" evidence="7">
    <location>
        <begin position="207"/>
        <end position="235"/>
    </location>
</feature>
<keyword evidence="3" id="KW-1003">Cell membrane</keyword>
<dbReference type="PRINTS" id="PR00812">
    <property type="entry name" value="BCTERIALGSPF"/>
</dbReference>
<dbReference type="PANTHER" id="PTHR30012">
    <property type="entry name" value="GENERAL SECRETION PATHWAY PROTEIN"/>
    <property type="match status" value="1"/>
</dbReference>
<feature type="domain" description="Type II secretion system protein GspF" evidence="8">
    <location>
        <begin position="67"/>
        <end position="188"/>
    </location>
</feature>
<dbReference type="GO" id="GO:0005886">
    <property type="term" value="C:plasma membrane"/>
    <property type="evidence" value="ECO:0007669"/>
    <property type="project" value="UniProtKB-SubCell"/>
</dbReference>
<evidence type="ECO:0000256" key="1">
    <source>
        <dbReference type="ARBA" id="ARBA00004651"/>
    </source>
</evidence>
<organism evidence="9 10">
    <name type="scientific">Candidatus Jorgensenbacteria bacterium CG23_combo_of_CG06-09_8_20_14_all_54_14</name>
    <dbReference type="NCBI Taxonomy" id="1974595"/>
    <lineage>
        <taxon>Bacteria</taxon>
        <taxon>Candidatus Joergenseniibacteriota</taxon>
    </lineage>
</organism>
<dbReference type="InterPro" id="IPR042094">
    <property type="entry name" value="T2SS_GspF_sf"/>
</dbReference>
<reference evidence="9 10" key="1">
    <citation type="submission" date="2017-09" db="EMBL/GenBank/DDBJ databases">
        <title>Depth-based differentiation of microbial function through sediment-hosted aquifers and enrichment of novel symbionts in the deep terrestrial subsurface.</title>
        <authorList>
            <person name="Probst A.J."/>
            <person name="Ladd B."/>
            <person name="Jarett J.K."/>
            <person name="Geller-Mcgrath D.E."/>
            <person name="Sieber C.M."/>
            <person name="Emerson J.B."/>
            <person name="Anantharaman K."/>
            <person name="Thomas B.C."/>
            <person name="Malmstrom R."/>
            <person name="Stieglmeier M."/>
            <person name="Klingl A."/>
            <person name="Woyke T."/>
            <person name="Ryan C.M."/>
            <person name="Banfield J.F."/>
        </authorList>
    </citation>
    <scope>NUCLEOTIDE SEQUENCE [LARGE SCALE GENOMIC DNA]</scope>
    <source>
        <strain evidence="9">CG23_combo_of_CG06-09_8_20_14_all_54_14</strain>
    </source>
</reference>
<comment type="similarity">
    <text evidence="2">Belongs to the GSP F family.</text>
</comment>
<evidence type="ECO:0000313" key="9">
    <source>
        <dbReference type="EMBL" id="PIP30078.1"/>
    </source>
</evidence>
<dbReference type="Proteomes" id="UP000228812">
    <property type="component" value="Unassembled WGS sequence"/>
</dbReference>
<dbReference type="InterPro" id="IPR018076">
    <property type="entry name" value="T2SS_GspF_dom"/>
</dbReference>
<feature type="domain" description="Type II secretion system protein GspF" evidence="8">
    <location>
        <begin position="269"/>
        <end position="392"/>
    </location>
</feature>
<evidence type="ECO:0000256" key="3">
    <source>
        <dbReference type="ARBA" id="ARBA00022475"/>
    </source>
</evidence>
<dbReference type="EMBL" id="PCRZ01000012">
    <property type="protein sequence ID" value="PIP30078.1"/>
    <property type="molecule type" value="Genomic_DNA"/>
</dbReference>
<comment type="caution">
    <text evidence="9">The sequence shown here is derived from an EMBL/GenBank/DDBJ whole genome shotgun (WGS) entry which is preliminary data.</text>
</comment>
<keyword evidence="5 7" id="KW-1133">Transmembrane helix</keyword>